<gene>
    <name evidence="3" type="ORF">BQ4739_LOCUS16101</name>
</gene>
<evidence type="ECO:0000256" key="2">
    <source>
        <dbReference type="SAM" id="SignalP"/>
    </source>
</evidence>
<dbReference type="Proteomes" id="UP000256970">
    <property type="component" value="Unassembled WGS sequence"/>
</dbReference>
<organism evidence="3 4">
    <name type="scientific">Tetradesmus obliquus</name>
    <name type="common">Green alga</name>
    <name type="synonym">Acutodesmus obliquus</name>
    <dbReference type="NCBI Taxonomy" id="3088"/>
    <lineage>
        <taxon>Eukaryota</taxon>
        <taxon>Viridiplantae</taxon>
        <taxon>Chlorophyta</taxon>
        <taxon>core chlorophytes</taxon>
        <taxon>Chlorophyceae</taxon>
        <taxon>CS clade</taxon>
        <taxon>Sphaeropleales</taxon>
        <taxon>Scenedesmaceae</taxon>
        <taxon>Tetradesmus</taxon>
    </lineage>
</organism>
<sequence length="803" mass="83719">MAKAVAAAAMLLLFAANQAAAWKDPNCKDVVVGESNTLGVVGENKPMQQVDHTEQWRQYGQITKLNLYYSWNHGCLQGIKATYGYKAGNALIIGHEKNLYSQHLELADYEHVVKADWRQQPNKCIEFIKLYTNKGKSLAFGNKKSTALFQTVAAPIGGWLAALKGEHDIVMRDGKKGEHDIVMRDGKKVAGGLQNLVFIWAKEQCEASPTGSPTDNPAAADSPVADAVPKPPAAGDTPVSPAAGDTPASPAEMTEAPTSTTPVSGPEQPVVPGTTTDDSSTEPAAAPPAEQQQQQPPADAPAAPTAETPVSGPPDATPAVTSEVTPGVTSEVTPGVTPGVTPPGVTPAAEAQLPDIPIDINPIVNPVTPVTPDTPVAPDLPEVPIGVNPIIPPGTPGLGDTPSLVIPVTPVTPPTGVPTESYSVCPPVPNMCSEAAAEGDSAFCPVTSPFTRARCEGGCCFSSGRCKMPLCKLNGLGADVMALDFICYGKNNGPFGGLNKCRNLACKLAKPGCQSSLLGGNCIGTVVAANDNLDEMAKQYLGKPCIEVVNHPGPLLHMPLNKPGLPVPNGEYMGSLWSVCDCGASPSPVLPALPSFDLSKHLLGKMHPVFAALVAGMGDGSCQGPLCALLPQLPVLNASLPEIQIPMTLLANLTALLKPKPLPDVAPLAGLIPAIQLPEIQIRATPLTLPDLPTFEDCVANFVTIAKTLAPAIQAVLPVPLSKPDLVHLVASLLPQLRFEAPQIELAANVQNSNSNSNRFEFSDLVGLVKKALPKLPQFPAMAANFPGMPRVTVEVSRSSSQS</sequence>
<dbReference type="AlphaFoldDB" id="A0A383WER4"/>
<feature type="compositionally biased region" description="Low complexity" evidence="1">
    <location>
        <begin position="320"/>
        <end position="339"/>
    </location>
</feature>
<name>A0A383WER4_TETOB</name>
<accession>A0A383WER4</accession>
<keyword evidence="2" id="KW-0732">Signal</keyword>
<dbReference type="EMBL" id="FNXT01001241">
    <property type="protein sequence ID" value="SZX75750.1"/>
    <property type="molecule type" value="Genomic_DNA"/>
</dbReference>
<feature type="region of interest" description="Disordered" evidence="1">
    <location>
        <begin position="207"/>
        <end position="349"/>
    </location>
</feature>
<reference evidence="3 4" key="1">
    <citation type="submission" date="2016-10" db="EMBL/GenBank/DDBJ databases">
        <authorList>
            <person name="Cai Z."/>
        </authorList>
    </citation>
    <scope>NUCLEOTIDE SEQUENCE [LARGE SCALE GENOMIC DNA]</scope>
</reference>
<dbReference type="SUPFAM" id="SSF51101">
    <property type="entry name" value="Mannose-binding lectins"/>
    <property type="match status" value="1"/>
</dbReference>
<feature type="compositionally biased region" description="Low complexity" evidence="1">
    <location>
        <begin position="281"/>
        <end position="309"/>
    </location>
</feature>
<feature type="chain" id="PRO_5016896364" evidence="2">
    <location>
        <begin position="22"/>
        <end position="803"/>
    </location>
</feature>
<feature type="compositionally biased region" description="Low complexity" evidence="1">
    <location>
        <begin position="217"/>
        <end position="228"/>
    </location>
</feature>
<proteinExistence type="predicted"/>
<dbReference type="Gene3D" id="2.100.10.30">
    <property type="entry name" value="Jacalin-like lectin domain"/>
    <property type="match status" value="1"/>
</dbReference>
<dbReference type="InterPro" id="IPR036404">
    <property type="entry name" value="Jacalin-like_lectin_dom_sf"/>
</dbReference>
<protein>
    <submittedName>
        <fullName evidence="3">Uncharacterized protein</fullName>
    </submittedName>
</protein>
<evidence type="ECO:0000313" key="4">
    <source>
        <dbReference type="Proteomes" id="UP000256970"/>
    </source>
</evidence>
<evidence type="ECO:0000256" key="1">
    <source>
        <dbReference type="SAM" id="MobiDB-lite"/>
    </source>
</evidence>
<evidence type="ECO:0000313" key="3">
    <source>
        <dbReference type="EMBL" id="SZX75750.1"/>
    </source>
</evidence>
<keyword evidence="4" id="KW-1185">Reference proteome</keyword>
<feature type="signal peptide" evidence="2">
    <location>
        <begin position="1"/>
        <end position="21"/>
    </location>
</feature>